<dbReference type="SUPFAM" id="SSF88659">
    <property type="entry name" value="Sigma3 and sigma4 domains of RNA polymerase sigma factors"/>
    <property type="match status" value="1"/>
</dbReference>
<dbReference type="InterPro" id="IPR013325">
    <property type="entry name" value="RNA_pol_sigma_r2"/>
</dbReference>
<comment type="caution">
    <text evidence="7">The sequence shown here is derived from an EMBL/GenBank/DDBJ whole genome shotgun (WGS) entry which is preliminary data.</text>
</comment>
<dbReference type="EMBL" id="LCYG01000128">
    <property type="protein sequence ID" value="KLK89681.1"/>
    <property type="molecule type" value="Genomic_DNA"/>
</dbReference>
<feature type="domain" description="RNA polymerase sigma-70 region 2" evidence="5">
    <location>
        <begin position="34"/>
        <end position="99"/>
    </location>
</feature>
<organism evidence="7 8">
    <name type="scientific">Microvirga vignae</name>
    <dbReference type="NCBI Taxonomy" id="1225564"/>
    <lineage>
        <taxon>Bacteria</taxon>
        <taxon>Pseudomonadati</taxon>
        <taxon>Pseudomonadota</taxon>
        <taxon>Alphaproteobacteria</taxon>
        <taxon>Hyphomicrobiales</taxon>
        <taxon>Methylobacteriaceae</taxon>
        <taxon>Microvirga</taxon>
    </lineage>
</organism>
<dbReference type="GO" id="GO:0006352">
    <property type="term" value="P:DNA-templated transcription initiation"/>
    <property type="evidence" value="ECO:0007669"/>
    <property type="project" value="InterPro"/>
</dbReference>
<dbReference type="Gene3D" id="1.10.10.10">
    <property type="entry name" value="Winged helix-like DNA-binding domain superfamily/Winged helix DNA-binding domain"/>
    <property type="match status" value="1"/>
</dbReference>
<dbReference type="STRING" id="1225564.AA309_30025"/>
<gene>
    <name evidence="7" type="ORF">AA309_30025</name>
</gene>
<dbReference type="Pfam" id="PF04542">
    <property type="entry name" value="Sigma70_r2"/>
    <property type="match status" value="1"/>
</dbReference>
<dbReference type="InterPro" id="IPR036388">
    <property type="entry name" value="WH-like_DNA-bd_sf"/>
</dbReference>
<dbReference type="InterPro" id="IPR039425">
    <property type="entry name" value="RNA_pol_sigma-70-like"/>
</dbReference>
<evidence type="ECO:0000256" key="3">
    <source>
        <dbReference type="ARBA" id="ARBA00023082"/>
    </source>
</evidence>
<feature type="domain" description="RNA polymerase sigma factor 70 region 4 type 2" evidence="6">
    <location>
        <begin position="139"/>
        <end position="191"/>
    </location>
</feature>
<evidence type="ECO:0000256" key="2">
    <source>
        <dbReference type="ARBA" id="ARBA00023015"/>
    </source>
</evidence>
<evidence type="ECO:0000256" key="1">
    <source>
        <dbReference type="ARBA" id="ARBA00010641"/>
    </source>
</evidence>
<dbReference type="GO" id="GO:0003677">
    <property type="term" value="F:DNA binding"/>
    <property type="evidence" value="ECO:0007669"/>
    <property type="project" value="InterPro"/>
</dbReference>
<protein>
    <recommendedName>
        <fullName evidence="9">RNA polymerase sigma factor</fullName>
    </recommendedName>
</protein>
<evidence type="ECO:0008006" key="9">
    <source>
        <dbReference type="Google" id="ProtNLM"/>
    </source>
</evidence>
<dbReference type="InterPro" id="IPR014284">
    <property type="entry name" value="RNA_pol_sigma-70_dom"/>
</dbReference>
<dbReference type="GO" id="GO:0016987">
    <property type="term" value="F:sigma factor activity"/>
    <property type="evidence" value="ECO:0007669"/>
    <property type="project" value="UniProtKB-KW"/>
</dbReference>
<dbReference type="InterPro" id="IPR013249">
    <property type="entry name" value="RNA_pol_sigma70_r4_t2"/>
</dbReference>
<dbReference type="InterPro" id="IPR013324">
    <property type="entry name" value="RNA_pol_sigma_r3/r4-like"/>
</dbReference>
<sequence>MPEQPTSELELSGLVDAELVRLAREGSASALRLIVRRHNQQLYRVARAIVRDDAEAEDVMQEAYLSAFRHLAKFRADASLSTWLTRIVVNKAVDRRQRANIMLPWDTLDRIEQPDVAVLPDRASEFDPERTVARSQIRDLLERAIDNLPEPFRVVFVMRMVEQLDTKETASALGLPEETVKTRLHRAKKLMRKQVQTTLASALTDTFPFQDPRCAAFTDALLARLVEGGTDQSVTAASLKR</sequence>
<comment type="similarity">
    <text evidence="1">Belongs to the sigma-70 factor family. ECF subfamily.</text>
</comment>
<dbReference type="RefSeq" id="WP_047192701.1">
    <property type="nucleotide sequence ID" value="NZ_LCYG01000128.1"/>
</dbReference>
<evidence type="ECO:0000259" key="6">
    <source>
        <dbReference type="Pfam" id="PF08281"/>
    </source>
</evidence>
<dbReference type="PANTHER" id="PTHR43133">
    <property type="entry name" value="RNA POLYMERASE ECF-TYPE SIGMA FACTO"/>
    <property type="match status" value="1"/>
</dbReference>
<reference evidence="7 8" key="1">
    <citation type="submission" date="2015-05" db="EMBL/GenBank/DDBJ databases">
        <title>Draft genome sequence of Microvirga vignae strain BR3299, a novel nitrogen fixing bacteria isolated from Brazil semi-aired region.</title>
        <authorList>
            <person name="Zilli J.E."/>
            <person name="Passos S.R."/>
            <person name="Leite J."/>
            <person name="Baldani J.I."/>
            <person name="Xavier G.R."/>
            <person name="Rumjaneck N.G."/>
            <person name="Simoes-Araujo J.L."/>
        </authorList>
    </citation>
    <scope>NUCLEOTIDE SEQUENCE [LARGE SCALE GENOMIC DNA]</scope>
    <source>
        <strain evidence="7 8">BR3299</strain>
    </source>
</reference>
<dbReference type="OrthoDB" id="9780326at2"/>
<dbReference type="Pfam" id="PF08281">
    <property type="entry name" value="Sigma70_r4_2"/>
    <property type="match status" value="1"/>
</dbReference>
<evidence type="ECO:0000256" key="4">
    <source>
        <dbReference type="ARBA" id="ARBA00023163"/>
    </source>
</evidence>
<evidence type="ECO:0000313" key="7">
    <source>
        <dbReference type="EMBL" id="KLK89681.1"/>
    </source>
</evidence>
<evidence type="ECO:0000313" key="8">
    <source>
        <dbReference type="Proteomes" id="UP000035489"/>
    </source>
</evidence>
<keyword evidence="2" id="KW-0805">Transcription regulation</keyword>
<dbReference type="PANTHER" id="PTHR43133:SF51">
    <property type="entry name" value="RNA POLYMERASE SIGMA FACTOR"/>
    <property type="match status" value="1"/>
</dbReference>
<dbReference type="NCBIfam" id="NF008888">
    <property type="entry name" value="PRK11922.1"/>
    <property type="match status" value="1"/>
</dbReference>
<proteinExistence type="inferred from homology"/>
<keyword evidence="3" id="KW-0731">Sigma factor</keyword>
<dbReference type="AlphaFoldDB" id="A0A0H1R4D9"/>
<dbReference type="NCBIfam" id="TIGR02937">
    <property type="entry name" value="sigma70-ECF"/>
    <property type="match status" value="1"/>
</dbReference>
<accession>A0A0H1R4D9</accession>
<keyword evidence="4" id="KW-0804">Transcription</keyword>
<dbReference type="PATRIC" id="fig|1225564.3.peg.755"/>
<dbReference type="Gene3D" id="1.10.1740.10">
    <property type="match status" value="1"/>
</dbReference>
<dbReference type="CDD" id="cd06171">
    <property type="entry name" value="Sigma70_r4"/>
    <property type="match status" value="1"/>
</dbReference>
<dbReference type="Proteomes" id="UP000035489">
    <property type="component" value="Unassembled WGS sequence"/>
</dbReference>
<name>A0A0H1R4D9_9HYPH</name>
<dbReference type="InterPro" id="IPR007627">
    <property type="entry name" value="RNA_pol_sigma70_r2"/>
</dbReference>
<keyword evidence="8" id="KW-1185">Reference proteome</keyword>
<dbReference type="SUPFAM" id="SSF88946">
    <property type="entry name" value="Sigma2 domain of RNA polymerase sigma factors"/>
    <property type="match status" value="1"/>
</dbReference>
<evidence type="ECO:0000259" key="5">
    <source>
        <dbReference type="Pfam" id="PF04542"/>
    </source>
</evidence>